<dbReference type="eggNOG" id="ENOG502STJA">
    <property type="taxonomic scope" value="Eukaryota"/>
</dbReference>
<evidence type="ECO:0000313" key="2">
    <source>
        <dbReference type="EMBL" id="EKX44840.1"/>
    </source>
</evidence>
<reference evidence="2 4" key="1">
    <citation type="journal article" date="2012" name="Nature">
        <title>Algal genomes reveal evolutionary mosaicism and the fate of nucleomorphs.</title>
        <authorList>
            <consortium name="DOE Joint Genome Institute"/>
            <person name="Curtis B.A."/>
            <person name="Tanifuji G."/>
            <person name="Burki F."/>
            <person name="Gruber A."/>
            <person name="Irimia M."/>
            <person name="Maruyama S."/>
            <person name="Arias M.C."/>
            <person name="Ball S.G."/>
            <person name="Gile G.H."/>
            <person name="Hirakawa Y."/>
            <person name="Hopkins J.F."/>
            <person name="Kuo A."/>
            <person name="Rensing S.A."/>
            <person name="Schmutz J."/>
            <person name="Symeonidi A."/>
            <person name="Elias M."/>
            <person name="Eveleigh R.J."/>
            <person name="Herman E.K."/>
            <person name="Klute M.J."/>
            <person name="Nakayama T."/>
            <person name="Obornik M."/>
            <person name="Reyes-Prieto A."/>
            <person name="Armbrust E.V."/>
            <person name="Aves S.J."/>
            <person name="Beiko R.G."/>
            <person name="Coutinho P."/>
            <person name="Dacks J.B."/>
            <person name="Durnford D.G."/>
            <person name="Fast N.M."/>
            <person name="Green B.R."/>
            <person name="Grisdale C.J."/>
            <person name="Hempel F."/>
            <person name="Henrissat B."/>
            <person name="Hoppner M.P."/>
            <person name="Ishida K."/>
            <person name="Kim E."/>
            <person name="Koreny L."/>
            <person name="Kroth P.G."/>
            <person name="Liu Y."/>
            <person name="Malik S.B."/>
            <person name="Maier U.G."/>
            <person name="McRose D."/>
            <person name="Mock T."/>
            <person name="Neilson J.A."/>
            <person name="Onodera N.T."/>
            <person name="Poole A.M."/>
            <person name="Pritham E.J."/>
            <person name="Richards T.A."/>
            <person name="Rocap G."/>
            <person name="Roy S.W."/>
            <person name="Sarai C."/>
            <person name="Schaack S."/>
            <person name="Shirato S."/>
            <person name="Slamovits C.H."/>
            <person name="Spencer D.F."/>
            <person name="Suzuki S."/>
            <person name="Worden A.Z."/>
            <person name="Zauner S."/>
            <person name="Barry K."/>
            <person name="Bell C."/>
            <person name="Bharti A.K."/>
            <person name="Crow J.A."/>
            <person name="Grimwood J."/>
            <person name="Kramer R."/>
            <person name="Lindquist E."/>
            <person name="Lucas S."/>
            <person name="Salamov A."/>
            <person name="McFadden G.I."/>
            <person name="Lane C.E."/>
            <person name="Keeling P.J."/>
            <person name="Gray M.W."/>
            <person name="Grigoriev I.V."/>
            <person name="Archibald J.M."/>
        </authorList>
    </citation>
    <scope>NUCLEOTIDE SEQUENCE</scope>
    <source>
        <strain evidence="2 4">CCMP2712</strain>
    </source>
</reference>
<reference evidence="4" key="2">
    <citation type="submission" date="2012-11" db="EMBL/GenBank/DDBJ databases">
        <authorList>
            <person name="Kuo A."/>
            <person name="Curtis B.A."/>
            <person name="Tanifuji G."/>
            <person name="Burki F."/>
            <person name="Gruber A."/>
            <person name="Irimia M."/>
            <person name="Maruyama S."/>
            <person name="Arias M.C."/>
            <person name="Ball S.G."/>
            <person name="Gile G.H."/>
            <person name="Hirakawa Y."/>
            <person name="Hopkins J.F."/>
            <person name="Rensing S.A."/>
            <person name="Schmutz J."/>
            <person name="Symeonidi A."/>
            <person name="Elias M."/>
            <person name="Eveleigh R.J."/>
            <person name="Herman E.K."/>
            <person name="Klute M.J."/>
            <person name="Nakayama T."/>
            <person name="Obornik M."/>
            <person name="Reyes-Prieto A."/>
            <person name="Armbrust E.V."/>
            <person name="Aves S.J."/>
            <person name="Beiko R.G."/>
            <person name="Coutinho P."/>
            <person name="Dacks J.B."/>
            <person name="Durnford D.G."/>
            <person name="Fast N.M."/>
            <person name="Green B.R."/>
            <person name="Grisdale C."/>
            <person name="Hempe F."/>
            <person name="Henrissat B."/>
            <person name="Hoppner M.P."/>
            <person name="Ishida K.-I."/>
            <person name="Kim E."/>
            <person name="Koreny L."/>
            <person name="Kroth P.G."/>
            <person name="Liu Y."/>
            <person name="Malik S.-B."/>
            <person name="Maier U.G."/>
            <person name="McRose D."/>
            <person name="Mock T."/>
            <person name="Neilson J.A."/>
            <person name="Onodera N.T."/>
            <person name="Poole A.M."/>
            <person name="Pritham E.J."/>
            <person name="Richards T.A."/>
            <person name="Rocap G."/>
            <person name="Roy S.W."/>
            <person name="Sarai C."/>
            <person name="Schaack S."/>
            <person name="Shirato S."/>
            <person name="Slamovits C.H."/>
            <person name="Spencer D.F."/>
            <person name="Suzuki S."/>
            <person name="Worden A.Z."/>
            <person name="Zauner S."/>
            <person name="Barry K."/>
            <person name="Bell C."/>
            <person name="Bharti A.K."/>
            <person name="Crow J.A."/>
            <person name="Grimwood J."/>
            <person name="Kramer R."/>
            <person name="Lindquist E."/>
            <person name="Lucas S."/>
            <person name="Salamov A."/>
            <person name="McFadden G.I."/>
            <person name="Lane C.E."/>
            <person name="Keeling P.J."/>
            <person name="Gray M.W."/>
            <person name="Grigoriev I.V."/>
            <person name="Archibald J.M."/>
        </authorList>
    </citation>
    <scope>NUCLEOTIDE SEQUENCE</scope>
    <source>
        <strain evidence="4">CCMP2712</strain>
    </source>
</reference>
<dbReference type="PANTHER" id="PTHR39683:SF4">
    <property type="entry name" value="COENZYME Q-BINDING PROTEIN COQ10 START DOMAIN-CONTAINING PROTEIN"/>
    <property type="match status" value="1"/>
</dbReference>
<dbReference type="RefSeq" id="XP_005831820.1">
    <property type="nucleotide sequence ID" value="XM_005831763.1"/>
</dbReference>
<organism evidence="2">
    <name type="scientific">Guillardia theta (strain CCMP2712)</name>
    <name type="common">Cryptophyte</name>
    <dbReference type="NCBI Taxonomy" id="905079"/>
    <lineage>
        <taxon>Eukaryota</taxon>
        <taxon>Cryptophyceae</taxon>
        <taxon>Pyrenomonadales</taxon>
        <taxon>Geminigeraceae</taxon>
        <taxon>Guillardia</taxon>
    </lineage>
</organism>
<dbReference type="SUPFAM" id="SSF55961">
    <property type="entry name" value="Bet v1-like"/>
    <property type="match status" value="3"/>
</dbReference>
<evidence type="ECO:0008006" key="5">
    <source>
        <dbReference type="Google" id="ProtNLM"/>
    </source>
</evidence>
<feature type="region of interest" description="Disordered" evidence="1">
    <location>
        <begin position="76"/>
        <end position="99"/>
    </location>
</feature>
<evidence type="ECO:0000313" key="3">
    <source>
        <dbReference type="EnsemblProtists" id="EKX44840"/>
    </source>
</evidence>
<dbReference type="EnsemblProtists" id="EKX44840">
    <property type="protein sequence ID" value="EKX44840"/>
    <property type="gene ID" value="GUITHDRAFT_109264"/>
</dbReference>
<name>L1J9S9_GUITC</name>
<dbReference type="InterPro" id="IPR023393">
    <property type="entry name" value="START-like_dom_sf"/>
</dbReference>
<dbReference type="EMBL" id="JH993002">
    <property type="protein sequence ID" value="EKX44840.1"/>
    <property type="molecule type" value="Genomic_DNA"/>
</dbReference>
<sequence length="622" mass="69419">MSEAPHRPRRFIGSRRLHQIKNDIAHNPSKWKDHKKLLGSRRLGYAYHTWRGAVNLSMPIEIIAAPTQQHQYNHHDVKIKKKESATSSFDEPQGATDSVEKSIEIEAGIEQCYRVACGFEDYPKWAGSVQHVKVLEEEAPGLGRRVEYAIGAFGQRLEYTLEYAHEAPERVQWRAVDGSVKLLVGSYRFEALGEGRTRVTYKLAIDPGFPVPGLLKQASTKLIVSTALNELKRYTELPSTRAALEAAQPAWREAAKTEEEPVKTEAKSAEAKLHRQDTATLEAAATDSVEKSIEIEAGIEQCYRVACGFEDYPKWAGSVQHVKVLEEEAPGLGRRVEYAIGAFGQRLEYTLEYAHEAPERVRWRAVDGSVKLLVGSYRFEALGEGRTRVTYKLAIDPGFPVPGLLKQASTKLIVSTALNELKRYTELPSTRAALEAAQPAWREAAKTEEEPVKTEAKSAEAKLHRQDTTTLEAAATDSVEKSIEIEAGIEQCYRVACGFEDYPKWAGSVQHVKVLEEEAPGLGRRVEYAIGAFGQRLEYTLEYAHEAPERVRWRAVDGSVKLLVGSYRFEALGEGRTRVTYKLAIDPGFPVPGLLKQASTKLIVSTALNELKKYVERSQVST</sequence>
<dbReference type="InterPro" id="IPR019587">
    <property type="entry name" value="Polyketide_cyclase/dehydratase"/>
</dbReference>
<evidence type="ECO:0000256" key="1">
    <source>
        <dbReference type="SAM" id="MobiDB-lite"/>
    </source>
</evidence>
<dbReference type="HOGENOM" id="CLU_439716_0_0_1"/>
<protein>
    <recommendedName>
        <fullName evidence="5">Coenzyme Q-binding protein COQ10 START domain-containing protein</fullName>
    </recommendedName>
</protein>
<feature type="compositionally biased region" description="Basic and acidic residues" evidence="1">
    <location>
        <begin position="253"/>
        <end position="271"/>
    </location>
</feature>
<reference evidence="3" key="3">
    <citation type="submission" date="2015-06" db="UniProtKB">
        <authorList>
            <consortium name="EnsemblProtists"/>
        </authorList>
    </citation>
    <scope>IDENTIFICATION</scope>
</reference>
<feature type="region of interest" description="Disordered" evidence="1">
    <location>
        <begin position="252"/>
        <end position="271"/>
    </location>
</feature>
<dbReference type="Proteomes" id="UP000011087">
    <property type="component" value="Unassembled WGS sequence"/>
</dbReference>
<dbReference type="Gene3D" id="3.30.530.20">
    <property type="match status" value="3"/>
</dbReference>
<evidence type="ECO:0000313" key="4">
    <source>
        <dbReference type="Proteomes" id="UP000011087"/>
    </source>
</evidence>
<keyword evidence="4" id="KW-1185">Reference proteome</keyword>
<proteinExistence type="predicted"/>
<gene>
    <name evidence="2" type="ORF">GUITHDRAFT_109264</name>
</gene>
<accession>L1J9S9</accession>
<dbReference type="PaxDb" id="55529-EKX44840"/>
<dbReference type="GeneID" id="17301534"/>
<dbReference type="KEGG" id="gtt:GUITHDRAFT_109264"/>
<dbReference type="AlphaFoldDB" id="L1J9S9"/>
<dbReference type="Pfam" id="PF10604">
    <property type="entry name" value="Polyketide_cyc2"/>
    <property type="match status" value="3"/>
</dbReference>
<dbReference type="PANTHER" id="PTHR39683">
    <property type="entry name" value="CONSERVED PROTEIN TB16.3"/>
    <property type="match status" value="1"/>
</dbReference>